<sequence length="172" mass="19037">MWTIYFTVIAVIAAGVPVYVFPQRDELRHADAIMVLGGPGYERYPYAFELAAAGWAPAVAVSNPIGAADPWLTEYCAQTHPGFTLHCFVPDPPTTSGEARELGRLAKQYGWRTIIVVTFRPHISRARYILEHCVDAELIMVDSPTHVSALRWVREYGYQTAGFARAALHGGC</sequence>
<dbReference type="EMBL" id="JACWMS010000001">
    <property type="protein sequence ID" value="MBD1319040.1"/>
    <property type="molecule type" value="Genomic_DNA"/>
</dbReference>
<proteinExistence type="predicted"/>
<reference evidence="1 2" key="1">
    <citation type="submission" date="2020-09" db="EMBL/GenBank/DDBJ databases">
        <title>Novel species in genus Gordonia.</title>
        <authorList>
            <person name="Zhang G."/>
        </authorList>
    </citation>
    <scope>NUCLEOTIDE SEQUENCE [LARGE SCALE GENOMIC DNA]</scope>
    <source>
        <strain evidence="1 2">ON-33</strain>
    </source>
</reference>
<organism evidence="1 2">
    <name type="scientific">Gordonia hankookensis</name>
    <dbReference type="NCBI Taxonomy" id="589403"/>
    <lineage>
        <taxon>Bacteria</taxon>
        <taxon>Bacillati</taxon>
        <taxon>Actinomycetota</taxon>
        <taxon>Actinomycetes</taxon>
        <taxon>Mycobacteriales</taxon>
        <taxon>Gordoniaceae</taxon>
        <taxon>Gordonia</taxon>
    </lineage>
</organism>
<evidence type="ECO:0000313" key="1">
    <source>
        <dbReference type="EMBL" id="MBD1319040.1"/>
    </source>
</evidence>
<gene>
    <name evidence="1" type="ORF">IDF66_05550</name>
</gene>
<comment type="caution">
    <text evidence="1">The sequence shown here is derived from an EMBL/GenBank/DDBJ whole genome shotgun (WGS) entry which is preliminary data.</text>
</comment>
<accession>A0ABR7W895</accession>
<dbReference type="Proteomes" id="UP000602395">
    <property type="component" value="Unassembled WGS sequence"/>
</dbReference>
<keyword evidence="2" id="KW-1185">Reference proteome</keyword>
<name>A0ABR7W895_9ACTN</name>
<evidence type="ECO:0000313" key="2">
    <source>
        <dbReference type="Proteomes" id="UP000602395"/>
    </source>
</evidence>
<protein>
    <submittedName>
        <fullName evidence="1">YdcF family protein</fullName>
    </submittedName>
</protein>